<reference evidence="4" key="1">
    <citation type="submission" date="2014-07" db="EMBL/GenBank/DDBJ databases">
        <title>Identification of a novel salt tolerance gene in wild soybean by whole-genome sequencing.</title>
        <authorList>
            <person name="Lam H.-M."/>
            <person name="Qi X."/>
            <person name="Li M.-W."/>
            <person name="Liu X."/>
            <person name="Xie M."/>
            <person name="Ni M."/>
            <person name="Xu X."/>
        </authorList>
    </citation>
    <scope>NUCLEOTIDE SEQUENCE [LARGE SCALE GENOMIC DNA]</scope>
    <source>
        <tissue evidence="4">Root</tissue>
    </source>
</reference>
<name>A0A0B2RM82_GLYSO</name>
<feature type="chain" id="PRO_5040563182" evidence="2">
    <location>
        <begin position="26"/>
        <end position="119"/>
    </location>
</feature>
<evidence type="ECO:0000313" key="5">
    <source>
        <dbReference type="EMBL" id="RZB64204.1"/>
    </source>
</evidence>
<evidence type="ECO:0000256" key="1">
    <source>
        <dbReference type="ARBA" id="ARBA00008965"/>
    </source>
</evidence>
<keyword evidence="2" id="KW-0732">Signal</keyword>
<dbReference type="InterPro" id="IPR051636">
    <property type="entry name" value="Plant_LTP/defense-related"/>
</dbReference>
<sequence length="119" mass="12483">MGSKVVASVALLLSINILFISMVSSSSHYDPQPQPSHVTALITRPSCPDLSICLNILGGSLGTVDDCCALIGGLGDIEAIVCLCIQLRALGILNLNRNLQLILNSCGRSYPSNATCPRT</sequence>
<evidence type="ECO:0000259" key="3">
    <source>
        <dbReference type="Pfam" id="PF14547"/>
    </source>
</evidence>
<dbReference type="InterPro" id="IPR027923">
    <property type="entry name" value="Hydrophob_seed_dom"/>
</dbReference>
<dbReference type="Gene3D" id="1.10.110.10">
    <property type="entry name" value="Plant lipid-transfer and hydrophobic proteins"/>
    <property type="match status" value="1"/>
</dbReference>
<dbReference type="CDD" id="cd01958">
    <property type="entry name" value="HPS_like"/>
    <property type="match status" value="1"/>
</dbReference>
<dbReference type="InterPro" id="IPR036312">
    <property type="entry name" value="Bifun_inhib/LTP/seed_sf"/>
</dbReference>
<evidence type="ECO:0000313" key="6">
    <source>
        <dbReference type="EMBL" id="RZB64206.1"/>
    </source>
</evidence>
<dbReference type="EMBL" id="QZWG01000015">
    <property type="protein sequence ID" value="RZB64206.1"/>
    <property type="molecule type" value="Genomic_DNA"/>
</dbReference>
<accession>A0A0B2RM82</accession>
<proteinExistence type="inferred from homology"/>
<dbReference type="EMBL" id="QZWG01000015">
    <property type="protein sequence ID" value="RZB64204.1"/>
    <property type="molecule type" value="Genomic_DNA"/>
</dbReference>
<evidence type="ECO:0000256" key="2">
    <source>
        <dbReference type="SAM" id="SignalP"/>
    </source>
</evidence>
<dbReference type="SUPFAM" id="SSF47699">
    <property type="entry name" value="Bifunctional inhibitor/lipid-transfer protein/seed storage 2S albumin"/>
    <property type="match status" value="1"/>
</dbReference>
<dbReference type="PANTHER" id="PTHR31731">
    <property type="match status" value="1"/>
</dbReference>
<feature type="domain" description="Hydrophobic seed protein" evidence="3">
    <location>
        <begin position="49"/>
        <end position="117"/>
    </location>
</feature>
<organism evidence="4">
    <name type="scientific">Glycine soja</name>
    <name type="common">Wild soybean</name>
    <dbReference type="NCBI Taxonomy" id="3848"/>
    <lineage>
        <taxon>Eukaryota</taxon>
        <taxon>Viridiplantae</taxon>
        <taxon>Streptophyta</taxon>
        <taxon>Embryophyta</taxon>
        <taxon>Tracheophyta</taxon>
        <taxon>Spermatophyta</taxon>
        <taxon>Magnoliopsida</taxon>
        <taxon>eudicotyledons</taxon>
        <taxon>Gunneridae</taxon>
        <taxon>Pentapetalae</taxon>
        <taxon>rosids</taxon>
        <taxon>fabids</taxon>
        <taxon>Fabales</taxon>
        <taxon>Fabaceae</taxon>
        <taxon>Papilionoideae</taxon>
        <taxon>50 kb inversion clade</taxon>
        <taxon>NPAAA clade</taxon>
        <taxon>indigoferoid/millettioid clade</taxon>
        <taxon>Phaseoleae</taxon>
        <taxon>Glycine</taxon>
        <taxon>Glycine subgen. Soja</taxon>
    </lineage>
</organism>
<evidence type="ECO:0000313" key="7">
    <source>
        <dbReference type="Proteomes" id="UP000289340"/>
    </source>
</evidence>
<dbReference type="Pfam" id="PF14547">
    <property type="entry name" value="Hydrophob_seed"/>
    <property type="match status" value="1"/>
</dbReference>
<gene>
    <name evidence="5" type="ORF">D0Y65_040666</name>
    <name evidence="6" type="ORF">D0Y65_040668</name>
    <name evidence="4" type="ORF">glysoja_043301</name>
</gene>
<dbReference type="Proteomes" id="UP000289340">
    <property type="component" value="Chromosome 15"/>
</dbReference>
<dbReference type="Gramene" id="XM_028348493.1">
    <property type="protein sequence ID" value="XP_028204294.1"/>
    <property type="gene ID" value="LOC114388159"/>
</dbReference>
<comment type="similarity">
    <text evidence="1">Belongs to the plant LTP family. PEARLI1 subfamily.</text>
</comment>
<reference evidence="5 7" key="2">
    <citation type="submission" date="2018-09" db="EMBL/GenBank/DDBJ databases">
        <title>A high-quality reference genome of wild soybean provides a powerful tool to mine soybean genomes.</title>
        <authorList>
            <person name="Xie M."/>
            <person name="Chung C.Y.L."/>
            <person name="Li M.-W."/>
            <person name="Wong F.-L."/>
            <person name="Chan T.-F."/>
            <person name="Lam H.-M."/>
        </authorList>
    </citation>
    <scope>NUCLEOTIDE SEQUENCE [LARGE SCALE GENOMIC DNA]</scope>
    <source>
        <strain evidence="7">cv. W05</strain>
        <tissue evidence="5">Hypocotyl of etiolated seedlings</tissue>
    </source>
</reference>
<protein>
    <submittedName>
        <fullName evidence="4">Hydrophobic seed protein</fullName>
    </submittedName>
</protein>
<dbReference type="Proteomes" id="UP000053555">
    <property type="component" value="Unassembled WGS sequence"/>
</dbReference>
<evidence type="ECO:0000313" key="4">
    <source>
        <dbReference type="EMBL" id="KHN34235.1"/>
    </source>
</evidence>
<keyword evidence="7" id="KW-1185">Reference proteome</keyword>
<dbReference type="EMBL" id="KN649128">
    <property type="protein sequence ID" value="KHN34235.1"/>
    <property type="molecule type" value="Genomic_DNA"/>
</dbReference>
<dbReference type="AlphaFoldDB" id="A0A0B2RM82"/>
<feature type="signal peptide" evidence="2">
    <location>
        <begin position="1"/>
        <end position="25"/>
    </location>
</feature>